<dbReference type="EMBL" id="JAHMUF010000007">
    <property type="protein sequence ID" value="KAG7194416.1"/>
    <property type="molecule type" value="Genomic_DNA"/>
</dbReference>
<dbReference type="PRINTS" id="PR00799">
    <property type="entry name" value="TRANSAMINASE"/>
</dbReference>
<dbReference type="InterPro" id="IPR015422">
    <property type="entry name" value="PyrdxlP-dep_Trfase_small"/>
</dbReference>
<reference evidence="9" key="1">
    <citation type="submission" date="2021-03" db="EMBL/GenBank/DDBJ databases">
        <authorList>
            <person name="Palmer J.M."/>
        </authorList>
    </citation>
    <scope>NUCLEOTIDE SEQUENCE</scope>
    <source>
        <strain evidence="9">ARV_011</strain>
    </source>
</reference>
<dbReference type="Pfam" id="PF00155">
    <property type="entry name" value="Aminotran_1_2"/>
    <property type="match status" value="1"/>
</dbReference>
<dbReference type="InterPro" id="IPR004838">
    <property type="entry name" value="NHTrfase_class1_PyrdxlP-BS"/>
</dbReference>
<comment type="catalytic activity">
    <reaction evidence="7">
        <text>L-aspartate + 2-oxoglutarate = oxaloacetate + L-glutamate</text>
        <dbReference type="Rhea" id="RHEA:21824"/>
        <dbReference type="ChEBI" id="CHEBI:16452"/>
        <dbReference type="ChEBI" id="CHEBI:16810"/>
        <dbReference type="ChEBI" id="CHEBI:29985"/>
        <dbReference type="ChEBI" id="CHEBI:29991"/>
        <dbReference type="EC" id="2.6.1.1"/>
    </reaction>
</comment>
<dbReference type="Gene3D" id="3.40.640.10">
    <property type="entry name" value="Type I PLP-dependent aspartate aminotransferase-like (Major domain)"/>
    <property type="match status" value="1"/>
</dbReference>
<dbReference type="OrthoDB" id="6752799at2759"/>
<evidence type="ECO:0000313" key="9">
    <source>
        <dbReference type="EMBL" id="KAG7194416.1"/>
    </source>
</evidence>
<dbReference type="GO" id="GO:0006532">
    <property type="term" value="P:aspartate biosynthetic process"/>
    <property type="evidence" value="ECO:0007669"/>
    <property type="project" value="TreeGrafter"/>
</dbReference>
<comment type="similarity">
    <text evidence="2">Belongs to the class-I pyridoxal-phosphate-dependent aminotransferase family.</text>
</comment>
<dbReference type="CDD" id="cd00609">
    <property type="entry name" value="AAT_like"/>
    <property type="match status" value="1"/>
</dbReference>
<dbReference type="Proteomes" id="UP000790833">
    <property type="component" value="Unassembled WGS sequence"/>
</dbReference>
<dbReference type="SUPFAM" id="SSF53383">
    <property type="entry name" value="PLP-dependent transferases"/>
    <property type="match status" value="1"/>
</dbReference>
<dbReference type="RefSeq" id="XP_043049963.1">
    <property type="nucleotide sequence ID" value="XM_043195297.1"/>
</dbReference>
<feature type="domain" description="Aminotransferase class I/classII large" evidence="8">
    <location>
        <begin position="32"/>
        <end position="395"/>
    </location>
</feature>
<comment type="caution">
    <text evidence="9">The sequence shown here is derived from an EMBL/GenBank/DDBJ whole genome shotgun (WGS) entry which is preliminary data.</text>
</comment>
<dbReference type="EC" id="2.6.1.1" evidence="7"/>
<dbReference type="InterPro" id="IPR015421">
    <property type="entry name" value="PyrdxlP-dep_Trfase_major"/>
</dbReference>
<evidence type="ECO:0000256" key="1">
    <source>
        <dbReference type="ARBA" id="ARBA00001933"/>
    </source>
</evidence>
<evidence type="ECO:0000256" key="3">
    <source>
        <dbReference type="ARBA" id="ARBA00011738"/>
    </source>
</evidence>
<dbReference type="InterPro" id="IPR015424">
    <property type="entry name" value="PyrdxlP-dep_Trfase"/>
</dbReference>
<dbReference type="PANTHER" id="PTHR11879">
    <property type="entry name" value="ASPARTATE AMINOTRANSFERASE"/>
    <property type="match status" value="1"/>
</dbReference>
<comment type="subunit">
    <text evidence="3 7">Homodimer.</text>
</comment>
<evidence type="ECO:0000256" key="4">
    <source>
        <dbReference type="ARBA" id="ARBA00022576"/>
    </source>
</evidence>
<evidence type="ECO:0000256" key="6">
    <source>
        <dbReference type="ARBA" id="ARBA00022898"/>
    </source>
</evidence>
<dbReference type="GO" id="GO:0004069">
    <property type="term" value="F:L-aspartate:2-oxoglutarate aminotransferase activity"/>
    <property type="evidence" value="ECO:0007669"/>
    <property type="project" value="UniProtKB-EC"/>
</dbReference>
<dbReference type="NCBIfam" id="NF006719">
    <property type="entry name" value="PRK09257.1"/>
    <property type="match status" value="1"/>
</dbReference>
<organism evidence="9 10">
    <name type="scientific">Scheffersomyces spartinae</name>
    <dbReference type="NCBI Taxonomy" id="45513"/>
    <lineage>
        <taxon>Eukaryota</taxon>
        <taxon>Fungi</taxon>
        <taxon>Dikarya</taxon>
        <taxon>Ascomycota</taxon>
        <taxon>Saccharomycotina</taxon>
        <taxon>Pichiomycetes</taxon>
        <taxon>Debaryomycetaceae</taxon>
        <taxon>Scheffersomyces</taxon>
    </lineage>
</organism>
<dbReference type="PANTHER" id="PTHR11879:SF55">
    <property type="entry name" value="GLUTAMATE OXALOACETATE TRANSAMINASE 1, ISOFORM B"/>
    <property type="match status" value="1"/>
</dbReference>
<dbReference type="GO" id="GO:0030170">
    <property type="term" value="F:pyridoxal phosphate binding"/>
    <property type="evidence" value="ECO:0007669"/>
    <property type="project" value="InterPro"/>
</dbReference>
<dbReference type="InterPro" id="IPR000796">
    <property type="entry name" value="Asp_trans"/>
</dbReference>
<dbReference type="GO" id="GO:0005829">
    <property type="term" value="C:cytosol"/>
    <property type="evidence" value="ECO:0007669"/>
    <property type="project" value="TreeGrafter"/>
</dbReference>
<evidence type="ECO:0000256" key="2">
    <source>
        <dbReference type="ARBA" id="ARBA00007441"/>
    </source>
</evidence>
<accession>A0A9P8AJ58</accession>
<proteinExistence type="inferred from homology"/>
<name>A0A9P8AJ58_9ASCO</name>
<keyword evidence="4 7" id="KW-0032">Aminotransferase</keyword>
<comment type="miscellaneous">
    <text evidence="7">In eukaryotes there are cytoplasmic, mitochondrial and chloroplastic isozymes.</text>
</comment>
<keyword evidence="5 7" id="KW-0808">Transferase</keyword>
<dbReference type="PROSITE" id="PS00105">
    <property type="entry name" value="AA_TRANSFER_CLASS_1"/>
    <property type="match status" value="1"/>
</dbReference>
<protein>
    <recommendedName>
        <fullName evidence="7">Aspartate aminotransferase</fullName>
        <ecNumber evidence="7">2.6.1.1</ecNumber>
    </recommendedName>
</protein>
<keyword evidence="10" id="KW-1185">Reference proteome</keyword>
<evidence type="ECO:0000256" key="7">
    <source>
        <dbReference type="RuleBase" id="RU000480"/>
    </source>
</evidence>
<sequence length="402" mass="44655">MTVTTKFSKLEAEALDPIIATMARYAADPNPNKMDVSIGVYKAADGSSFMFPSVKMAKEIYNKVEPGHNYTTMSGLPEFIPVAQQTVFGDKIAGEGKLATIQTISGTGSLHMAMLILRSAGYTNFAVGTPAWSNYIPMAQHIGCTTSTYKYYDEETKTIDFESVVCAIEEASPKTVFILQTCCHNPTGADLSKNQWKTIRDLTINKDCMVLFDIAYQGFASGDKDEDAWPIRYFYEAGMEFVVCQSFSKNLGLYGERAGALHVVVQDKDSLPIVHSNMVKNFREECSFGPAYGARIVSTVGSTPEIKKVWDQDVAGVAERMVTMRRRILDTLTKLETPGKWDHVIRQTGLFWFSGLTKEQTERMISEYHIYLTQNGRVNVAGLNDANLDQFCKALDAVVRSS</sequence>
<evidence type="ECO:0000259" key="8">
    <source>
        <dbReference type="Pfam" id="PF00155"/>
    </source>
</evidence>
<evidence type="ECO:0000313" key="10">
    <source>
        <dbReference type="Proteomes" id="UP000790833"/>
    </source>
</evidence>
<dbReference type="Gene3D" id="3.90.1150.10">
    <property type="entry name" value="Aspartate Aminotransferase, domain 1"/>
    <property type="match status" value="1"/>
</dbReference>
<dbReference type="InterPro" id="IPR004839">
    <property type="entry name" value="Aminotransferase_I/II_large"/>
</dbReference>
<dbReference type="GeneID" id="66118003"/>
<evidence type="ECO:0000256" key="5">
    <source>
        <dbReference type="ARBA" id="ARBA00022679"/>
    </source>
</evidence>
<keyword evidence="6" id="KW-0663">Pyridoxal phosphate</keyword>
<gene>
    <name evidence="9" type="ORF">KQ657_004629</name>
</gene>
<comment type="cofactor">
    <cofactor evidence="1">
        <name>pyridoxal 5'-phosphate</name>
        <dbReference type="ChEBI" id="CHEBI:597326"/>
    </cofactor>
</comment>
<dbReference type="AlphaFoldDB" id="A0A9P8AJ58"/>